<dbReference type="InterPro" id="IPR036264">
    <property type="entry name" value="Bact_exopeptidase_dim_dom"/>
</dbReference>
<sequence>MPSKLTVTNISGGDSFTMVPDHCIVGVDIRLTDVVDDNTAAKLIHHAITVLDSSFPAPRPTTMDIVVSWPPFLLGRDDQPAAALTAGTRAAGIDVEPKVAGPSNIGNLLAAQGIPATAGFGLSYRGLHGIDESVDLSDLPAVQVAYHHAVLSLLGVPL</sequence>
<dbReference type="AlphaFoldDB" id="A0A6G9ZE19"/>
<dbReference type="Gene3D" id="3.40.630.10">
    <property type="entry name" value="Zn peptidases"/>
    <property type="match status" value="1"/>
</dbReference>
<dbReference type="GO" id="GO:0016787">
    <property type="term" value="F:hydrolase activity"/>
    <property type="evidence" value="ECO:0007669"/>
    <property type="project" value="UniProtKB-ARBA"/>
</dbReference>
<organism evidence="2 3">
    <name type="scientific">Nocardia terpenica</name>
    <dbReference type="NCBI Taxonomy" id="455432"/>
    <lineage>
        <taxon>Bacteria</taxon>
        <taxon>Bacillati</taxon>
        <taxon>Actinomycetota</taxon>
        <taxon>Actinomycetes</taxon>
        <taxon>Mycobacteriales</taxon>
        <taxon>Nocardiaceae</taxon>
        <taxon>Nocardia</taxon>
    </lineage>
</organism>
<dbReference type="SUPFAM" id="SSF53187">
    <property type="entry name" value="Zn-dependent exopeptidases"/>
    <property type="match status" value="1"/>
</dbReference>
<feature type="domain" description="Peptidase M20 dimerisation" evidence="1">
    <location>
        <begin position="3"/>
        <end position="48"/>
    </location>
</feature>
<dbReference type="SUPFAM" id="SSF55031">
    <property type="entry name" value="Bacterial exopeptidase dimerisation domain"/>
    <property type="match status" value="1"/>
</dbReference>
<reference evidence="2 3" key="1">
    <citation type="journal article" date="2019" name="ACS Chem. Biol.">
        <title>Identification and Mobilization of a Cryptic Antibiotic Biosynthesis Gene Locus from a Human-Pathogenic Nocardia Isolate.</title>
        <authorList>
            <person name="Herisse M."/>
            <person name="Ishida K."/>
            <person name="Porter J.L."/>
            <person name="Howden B."/>
            <person name="Hertweck C."/>
            <person name="Stinear T.P."/>
            <person name="Pidot S.J."/>
        </authorList>
    </citation>
    <scope>NUCLEOTIDE SEQUENCE [LARGE SCALE GENOMIC DNA]</scope>
    <source>
        <strain evidence="2 3">AUSMDU00012715</strain>
    </source>
</reference>
<gene>
    <name evidence="2" type="ORF">F6W96_40665</name>
</gene>
<evidence type="ECO:0000259" key="1">
    <source>
        <dbReference type="Pfam" id="PF07687"/>
    </source>
</evidence>
<dbReference type="EMBL" id="CP046173">
    <property type="protein sequence ID" value="QIS23651.1"/>
    <property type="molecule type" value="Genomic_DNA"/>
</dbReference>
<dbReference type="RefSeq" id="WP_167492128.1">
    <property type="nucleotide sequence ID" value="NZ_CP046173.1"/>
</dbReference>
<accession>A0A6G9ZE19</accession>
<protein>
    <submittedName>
        <fullName evidence="2">Peptidase dimerization domain-containing protein</fullName>
    </submittedName>
</protein>
<dbReference type="Proteomes" id="UP000500953">
    <property type="component" value="Chromosome"/>
</dbReference>
<name>A0A6G9ZE19_9NOCA</name>
<proteinExistence type="predicted"/>
<dbReference type="InterPro" id="IPR011650">
    <property type="entry name" value="Peptidase_M20_dimer"/>
</dbReference>
<evidence type="ECO:0000313" key="3">
    <source>
        <dbReference type="Proteomes" id="UP000500953"/>
    </source>
</evidence>
<evidence type="ECO:0000313" key="2">
    <source>
        <dbReference type="EMBL" id="QIS23651.1"/>
    </source>
</evidence>
<dbReference type="Gene3D" id="3.30.70.360">
    <property type="match status" value="1"/>
</dbReference>
<dbReference type="Pfam" id="PF07687">
    <property type="entry name" value="M20_dimer"/>
    <property type="match status" value="1"/>
</dbReference>